<evidence type="ECO:0000313" key="1">
    <source>
        <dbReference type="EnsemblPlants" id="Solyc05g054355.1.1"/>
    </source>
</evidence>
<reference evidence="1" key="2">
    <citation type="submission" date="2019-01" db="UniProtKB">
        <authorList>
            <consortium name="EnsemblPlants"/>
        </authorList>
    </citation>
    <scope>IDENTIFICATION</scope>
    <source>
        <strain evidence="1">cv. Heinz 1706</strain>
    </source>
</reference>
<dbReference type="AlphaFoldDB" id="A0A3Q7GKI0"/>
<organism evidence="1">
    <name type="scientific">Solanum lycopersicum</name>
    <name type="common">Tomato</name>
    <name type="synonym">Lycopersicon esculentum</name>
    <dbReference type="NCBI Taxonomy" id="4081"/>
    <lineage>
        <taxon>Eukaryota</taxon>
        <taxon>Viridiplantae</taxon>
        <taxon>Streptophyta</taxon>
        <taxon>Embryophyta</taxon>
        <taxon>Tracheophyta</taxon>
        <taxon>Spermatophyta</taxon>
        <taxon>Magnoliopsida</taxon>
        <taxon>eudicotyledons</taxon>
        <taxon>Gunneridae</taxon>
        <taxon>Pentapetalae</taxon>
        <taxon>asterids</taxon>
        <taxon>lamiids</taxon>
        <taxon>Solanales</taxon>
        <taxon>Solanaceae</taxon>
        <taxon>Solanoideae</taxon>
        <taxon>Solaneae</taxon>
        <taxon>Solanum</taxon>
        <taxon>Solanum subgen. Lycopersicon</taxon>
    </lineage>
</organism>
<dbReference type="Gramene" id="Solyc05g054355.1.1">
    <property type="protein sequence ID" value="Solyc05g054355.1.1"/>
    <property type="gene ID" value="Solyc05g054355.1"/>
</dbReference>
<name>A0A3Q7GKI0_SOLLC</name>
<dbReference type="EnsemblPlants" id="Solyc05g054355.1.1">
    <property type="protein sequence ID" value="Solyc05g054355.1.1"/>
    <property type="gene ID" value="Solyc05g054355.1"/>
</dbReference>
<proteinExistence type="predicted"/>
<sequence>MSNKSPIFSIAESQHFNDDDYGFDAQIDYFQILKEPMKNKKHSHGKNGGKMLCSS</sequence>
<keyword evidence="2" id="KW-1185">Reference proteome</keyword>
<accession>A0A3Q7GKI0</accession>
<reference evidence="1" key="1">
    <citation type="journal article" date="2012" name="Nature">
        <title>The tomato genome sequence provides insights into fleshy fruit evolution.</title>
        <authorList>
            <consortium name="Tomato Genome Consortium"/>
        </authorList>
    </citation>
    <scope>NUCLEOTIDE SEQUENCE [LARGE SCALE GENOMIC DNA]</scope>
    <source>
        <strain evidence="1">cv. Heinz 1706</strain>
    </source>
</reference>
<dbReference type="Proteomes" id="UP000004994">
    <property type="component" value="Chromosome 5"/>
</dbReference>
<dbReference type="InParanoid" id="A0A3Q7GKI0"/>
<evidence type="ECO:0000313" key="2">
    <source>
        <dbReference type="Proteomes" id="UP000004994"/>
    </source>
</evidence>
<protein>
    <submittedName>
        <fullName evidence="1">Uncharacterized protein</fullName>
    </submittedName>
</protein>